<gene>
    <name evidence="1" type="ORF">FUA24_03460</name>
</gene>
<dbReference type="OrthoDB" id="9798200at2"/>
<organism evidence="1 2">
    <name type="scientific">Seonamhaeicola marinus</name>
    <dbReference type="NCBI Taxonomy" id="1912246"/>
    <lineage>
        <taxon>Bacteria</taxon>
        <taxon>Pseudomonadati</taxon>
        <taxon>Bacteroidota</taxon>
        <taxon>Flavobacteriia</taxon>
        <taxon>Flavobacteriales</taxon>
        <taxon>Flavobacteriaceae</taxon>
    </lineage>
</organism>
<comment type="caution">
    <text evidence="1">The sequence shown here is derived from an EMBL/GenBank/DDBJ whole genome shotgun (WGS) entry which is preliminary data.</text>
</comment>
<proteinExistence type="predicted"/>
<dbReference type="RefSeq" id="WP_148540071.1">
    <property type="nucleotide sequence ID" value="NZ_VSDQ01000241.1"/>
</dbReference>
<keyword evidence="2" id="KW-1185">Reference proteome</keyword>
<dbReference type="Pfam" id="PF19570">
    <property type="entry name" value="DUF6088"/>
    <property type="match status" value="1"/>
</dbReference>
<sequence>MPVSVENKVKKAISNYKTGKIFFPSNFSKFGTSTAVRQALNRLEDNAFLLRLAHGIYLYPKKHPKFGILYPSIEEIAIAISKRDKARIIPTGIQALNKLGLSTQVPMNLVYLTDGSSRSIKVNNGSIKFKKASPKLLSVKSDSIILIIQALKELGKDNISAKDKERIKQVLSTVDKETLSHDVKLAPQWIADIIKELIEL</sequence>
<evidence type="ECO:0000313" key="2">
    <source>
        <dbReference type="Proteomes" id="UP000323930"/>
    </source>
</evidence>
<dbReference type="EMBL" id="VSDQ01000241">
    <property type="protein sequence ID" value="TYA89205.1"/>
    <property type="molecule type" value="Genomic_DNA"/>
</dbReference>
<name>A0A5D0IZ48_9FLAO</name>
<accession>A0A5D0IZ48</accession>
<dbReference type="Proteomes" id="UP000323930">
    <property type="component" value="Unassembled WGS sequence"/>
</dbReference>
<evidence type="ECO:0000313" key="1">
    <source>
        <dbReference type="EMBL" id="TYA89205.1"/>
    </source>
</evidence>
<dbReference type="InterPro" id="IPR045738">
    <property type="entry name" value="DUF6088"/>
</dbReference>
<dbReference type="AlphaFoldDB" id="A0A5D0IZ48"/>
<protein>
    <recommendedName>
        <fullName evidence="3">Type IV toxin-antitoxin system AbiEi family antitoxin domain-containing protein</fullName>
    </recommendedName>
</protein>
<reference evidence="1 2" key="1">
    <citation type="submission" date="2019-08" db="EMBL/GenBank/DDBJ databases">
        <title>Seonamhaeicola sediminis sp. nov., isolated from marine sediment.</title>
        <authorList>
            <person name="Cao W.R."/>
        </authorList>
    </citation>
    <scope>NUCLEOTIDE SEQUENCE [LARGE SCALE GENOMIC DNA]</scope>
    <source>
        <strain evidence="1 2">B011</strain>
    </source>
</reference>
<evidence type="ECO:0008006" key="3">
    <source>
        <dbReference type="Google" id="ProtNLM"/>
    </source>
</evidence>